<name>A0ABX1QJM1_9PROT</name>
<proteinExistence type="predicted"/>
<dbReference type="Pfam" id="PF09626">
    <property type="entry name" value="DHC"/>
    <property type="match status" value="1"/>
</dbReference>
<keyword evidence="3" id="KW-1185">Reference proteome</keyword>
<evidence type="ECO:0000256" key="1">
    <source>
        <dbReference type="SAM" id="MobiDB-lite"/>
    </source>
</evidence>
<dbReference type="InterPro" id="IPR018588">
    <property type="entry name" value="Dihaem_cytochrome-c"/>
</dbReference>
<dbReference type="RefSeq" id="WP_142804023.1">
    <property type="nucleotide sequence ID" value="NZ_JAAAUB010000003.1"/>
</dbReference>
<evidence type="ECO:0000313" key="2">
    <source>
        <dbReference type="EMBL" id="NMH16097.1"/>
    </source>
</evidence>
<feature type="region of interest" description="Disordered" evidence="1">
    <location>
        <begin position="165"/>
        <end position="186"/>
    </location>
</feature>
<reference evidence="2 3" key="1">
    <citation type="journal article" date="2020" name="Curr. Microbiol.">
        <title>Tepidiphilus baoligensis sp. nov., a Novel Bacterium of the Family Hydrogenophilaceae Isolated from an Oil Reservoir.</title>
        <authorList>
            <person name="Zhang X."/>
            <person name="Wang G."/>
            <person name="Ma X."/>
            <person name="Yu J."/>
            <person name="You J."/>
            <person name="Xue Y."/>
            <person name="Ma Y."/>
        </authorList>
    </citation>
    <scope>NUCLEOTIDE SEQUENCE [LARGE SCALE GENOMIC DNA]</scope>
    <source>
        <strain evidence="2 3">B18-69</strain>
    </source>
</reference>
<dbReference type="Proteomes" id="UP000669605">
    <property type="component" value="Unassembled WGS sequence"/>
</dbReference>
<organism evidence="2 3">
    <name type="scientific">Tepidiphilus baoligensis</name>
    <dbReference type="NCBI Taxonomy" id="2698687"/>
    <lineage>
        <taxon>Bacteria</taxon>
        <taxon>Pseudomonadati</taxon>
        <taxon>Pseudomonadota</taxon>
        <taxon>Hydrogenophilia</taxon>
        <taxon>Hydrogenophilales</taxon>
        <taxon>Hydrogenophilaceae</taxon>
        <taxon>Tepidiphilus</taxon>
    </lineage>
</organism>
<feature type="compositionally biased region" description="Basic and acidic residues" evidence="1">
    <location>
        <begin position="165"/>
        <end position="177"/>
    </location>
</feature>
<evidence type="ECO:0000313" key="3">
    <source>
        <dbReference type="Proteomes" id="UP000669605"/>
    </source>
</evidence>
<comment type="caution">
    <text evidence="2">The sequence shown here is derived from an EMBL/GenBank/DDBJ whole genome shotgun (WGS) entry which is preliminary data.</text>
</comment>
<sequence length="186" mass="21045">MNAIERLYRRYGHLFTTALCAALIAAPIVVSAEERHERAEQEKHETRYKDKSKGAPLSPLYRQECGSCHVPFPPSLLSAEDWRKVMADLAHHYGDDASLSPQTAQELTDFLVRNAGDGRRTQGAGDPPRITRTRWFEKEHDEVPAAAWRDPRVKSPANCGACHKRAEEGSYREREIDIPGYGPYKD</sequence>
<gene>
    <name evidence="2" type="ORF">GV368_03015</name>
</gene>
<protein>
    <submittedName>
        <fullName evidence="2">Cytochrome C</fullName>
    </submittedName>
</protein>
<accession>A0ABX1QJM1</accession>
<dbReference type="EMBL" id="JAAAUB010000003">
    <property type="protein sequence ID" value="NMH16097.1"/>
    <property type="molecule type" value="Genomic_DNA"/>
</dbReference>